<evidence type="ECO:0000313" key="2">
    <source>
        <dbReference type="Proteomes" id="UP000243217"/>
    </source>
</evidence>
<accession>A0A1V9ZC04</accession>
<evidence type="ECO:0000313" key="1">
    <source>
        <dbReference type="EMBL" id="OQR95518.1"/>
    </source>
</evidence>
<protein>
    <submittedName>
        <fullName evidence="1">Uncharacterized protein</fullName>
    </submittedName>
</protein>
<keyword evidence="2" id="KW-1185">Reference proteome</keyword>
<organism evidence="1 2">
    <name type="scientific">Thraustotheca clavata</name>
    <dbReference type="NCBI Taxonomy" id="74557"/>
    <lineage>
        <taxon>Eukaryota</taxon>
        <taxon>Sar</taxon>
        <taxon>Stramenopiles</taxon>
        <taxon>Oomycota</taxon>
        <taxon>Saprolegniomycetes</taxon>
        <taxon>Saprolegniales</taxon>
        <taxon>Achlyaceae</taxon>
        <taxon>Thraustotheca</taxon>
    </lineage>
</organism>
<comment type="caution">
    <text evidence="1">The sequence shown here is derived from an EMBL/GenBank/DDBJ whole genome shotgun (WGS) entry which is preliminary data.</text>
</comment>
<sequence>MTRYVNVKAALMKATPSPVILAMDAFKRNRQSERFQLDTDAKQIYLEPNAGGKSVVSEALSMQYMHEMFQANDVVTEMKIQYWSMNWKKVDYLCTIANERIAVSVTRAMKFPDPFAWTIADAKHLLRKKLFGLVVAQQGVCKAQRYHKSILHIWCQTKEIALSLSSCYEEVVTELDIVENVILIATIASSEACIFFEDLSAIES</sequence>
<dbReference type="EMBL" id="JNBS01002092">
    <property type="protein sequence ID" value="OQR95518.1"/>
    <property type="molecule type" value="Genomic_DNA"/>
</dbReference>
<dbReference type="Proteomes" id="UP000243217">
    <property type="component" value="Unassembled WGS sequence"/>
</dbReference>
<reference evidence="1 2" key="1">
    <citation type="journal article" date="2014" name="Genome Biol. Evol.">
        <title>The secreted proteins of Achlya hypogyna and Thraustotheca clavata identify the ancestral oomycete secretome and reveal gene acquisitions by horizontal gene transfer.</title>
        <authorList>
            <person name="Misner I."/>
            <person name="Blouin N."/>
            <person name="Leonard G."/>
            <person name="Richards T.A."/>
            <person name="Lane C.E."/>
        </authorList>
    </citation>
    <scope>NUCLEOTIDE SEQUENCE [LARGE SCALE GENOMIC DNA]</scope>
    <source>
        <strain evidence="1 2">ATCC 34112</strain>
    </source>
</reference>
<dbReference type="OrthoDB" id="10260545at2759"/>
<dbReference type="AlphaFoldDB" id="A0A1V9ZC04"/>
<gene>
    <name evidence="1" type="ORF">THRCLA_07794</name>
</gene>
<proteinExistence type="predicted"/>
<name>A0A1V9ZC04_9STRA</name>